<name>A0A6P0HM42_9ACTN</name>
<keyword evidence="1" id="KW-0326">Glycosidase</keyword>
<dbReference type="CDD" id="cd00063">
    <property type="entry name" value="FN3"/>
    <property type="match status" value="1"/>
</dbReference>
<sequence>MAMWHERGFRVLVVASVAALVAAVGIAHASAEDGAAGAVDAALHRTAEAPRTDASGGAGTTSVDAVARQPRILLVGDSITQGMTGDHTWRYRAYELLVEQGVVPDFVGYRTDTVDPVTKERVEDYADPDFDRDHAGVAGMTATDPQYDVAGLTAATRPDLVVVSLGVNDALQGHDPDDVAAGLRAIVDDVRSVAPYADVVLAEQTTTWLPGVPAVNERIRGLVDELDTERSRVALAQVPDGYDADDDTWDGIHPNAVGEIAIAHEVVAALSELGYADKPATVRDLPAPGPDRSVEGARFVARTPTSLRLAWSSPRGVTKVHIEGRDLTTGGRWTPLATSAWGAEEQLLEGFAPGHAYELRLRPSRGTALSDERWSVEITGRTPTS</sequence>
<feature type="domain" description="Fibronectin type-III" evidence="4">
    <location>
        <begin position="290"/>
        <end position="385"/>
    </location>
</feature>
<evidence type="ECO:0000256" key="2">
    <source>
        <dbReference type="ARBA" id="ARBA00023326"/>
    </source>
</evidence>
<dbReference type="PROSITE" id="PS50853">
    <property type="entry name" value="FN3"/>
    <property type="match status" value="1"/>
</dbReference>
<dbReference type="PANTHER" id="PTHR30383:SF5">
    <property type="entry name" value="SGNH HYDROLASE-TYPE ESTERASE DOMAIN-CONTAINING PROTEIN"/>
    <property type="match status" value="1"/>
</dbReference>
<comment type="caution">
    <text evidence="5">The sequence shown here is derived from an EMBL/GenBank/DDBJ whole genome shotgun (WGS) entry which is preliminary data.</text>
</comment>
<keyword evidence="1" id="KW-0378">Hydrolase</keyword>
<evidence type="ECO:0000256" key="1">
    <source>
        <dbReference type="ARBA" id="ARBA00023295"/>
    </source>
</evidence>
<keyword evidence="2" id="KW-0119">Carbohydrate metabolism</keyword>
<proteinExistence type="predicted"/>
<dbReference type="InterPro" id="IPR036116">
    <property type="entry name" value="FN3_sf"/>
</dbReference>
<dbReference type="InterPro" id="IPR051532">
    <property type="entry name" value="Ester_Hydrolysis_Enzymes"/>
</dbReference>
<accession>A0A6P0HM42</accession>
<keyword evidence="2" id="KW-0624">Polysaccharide degradation</keyword>
<dbReference type="GO" id="GO:0000272">
    <property type="term" value="P:polysaccharide catabolic process"/>
    <property type="evidence" value="ECO:0007669"/>
    <property type="project" value="UniProtKB-KW"/>
</dbReference>
<dbReference type="Gene3D" id="3.40.50.1110">
    <property type="entry name" value="SGNH hydrolase"/>
    <property type="match status" value="1"/>
</dbReference>
<dbReference type="SUPFAM" id="SSF52266">
    <property type="entry name" value="SGNH hydrolase"/>
    <property type="match status" value="1"/>
</dbReference>
<dbReference type="AlphaFoldDB" id="A0A6P0HM42"/>
<evidence type="ECO:0000313" key="5">
    <source>
        <dbReference type="EMBL" id="NEN79681.1"/>
    </source>
</evidence>
<dbReference type="Gene3D" id="2.60.40.10">
    <property type="entry name" value="Immunoglobulins"/>
    <property type="match status" value="1"/>
</dbReference>
<gene>
    <name evidence="5" type="ORF">G3T38_15505</name>
</gene>
<keyword evidence="6" id="KW-1185">Reference proteome</keyword>
<protein>
    <recommendedName>
        <fullName evidence="4">Fibronectin type-III domain-containing protein</fullName>
    </recommendedName>
</protein>
<dbReference type="GO" id="GO:0016798">
    <property type="term" value="F:hydrolase activity, acting on glycosyl bonds"/>
    <property type="evidence" value="ECO:0007669"/>
    <property type="project" value="UniProtKB-KW"/>
</dbReference>
<evidence type="ECO:0000313" key="6">
    <source>
        <dbReference type="Proteomes" id="UP000468687"/>
    </source>
</evidence>
<feature type="signal peptide" evidence="3">
    <location>
        <begin position="1"/>
        <end position="29"/>
    </location>
</feature>
<feature type="chain" id="PRO_5026958625" description="Fibronectin type-III domain-containing protein" evidence="3">
    <location>
        <begin position="30"/>
        <end position="385"/>
    </location>
</feature>
<dbReference type="Proteomes" id="UP000468687">
    <property type="component" value="Unassembled WGS sequence"/>
</dbReference>
<dbReference type="SUPFAM" id="SSF49265">
    <property type="entry name" value="Fibronectin type III"/>
    <property type="match status" value="1"/>
</dbReference>
<reference evidence="5 6" key="1">
    <citation type="journal article" date="2014" name="Int. J. Syst. Evol. Microbiol.">
        <title>Nocardioides zeae sp. nov., isolated from the stem of Zea mays.</title>
        <authorList>
            <person name="Glaeser S.P."/>
            <person name="McInroy J.A."/>
            <person name="Busse H.J."/>
            <person name="Kampfer P."/>
        </authorList>
    </citation>
    <scope>NUCLEOTIDE SEQUENCE [LARGE SCALE GENOMIC DNA]</scope>
    <source>
        <strain evidence="5 6">JCM 30728</strain>
    </source>
</reference>
<dbReference type="GO" id="GO:0004622">
    <property type="term" value="F:phosphatidylcholine lysophospholipase activity"/>
    <property type="evidence" value="ECO:0007669"/>
    <property type="project" value="TreeGrafter"/>
</dbReference>
<dbReference type="InterPro" id="IPR036514">
    <property type="entry name" value="SGNH_hydro_sf"/>
</dbReference>
<dbReference type="InterPro" id="IPR003961">
    <property type="entry name" value="FN3_dom"/>
</dbReference>
<evidence type="ECO:0000256" key="3">
    <source>
        <dbReference type="SAM" id="SignalP"/>
    </source>
</evidence>
<dbReference type="Pfam" id="PF13472">
    <property type="entry name" value="Lipase_GDSL_2"/>
    <property type="match status" value="1"/>
</dbReference>
<dbReference type="EMBL" id="JAAGXA010000011">
    <property type="protein sequence ID" value="NEN79681.1"/>
    <property type="molecule type" value="Genomic_DNA"/>
</dbReference>
<dbReference type="InterPro" id="IPR013783">
    <property type="entry name" value="Ig-like_fold"/>
</dbReference>
<dbReference type="InterPro" id="IPR013830">
    <property type="entry name" value="SGNH_hydro"/>
</dbReference>
<dbReference type="RefSeq" id="WP_163773227.1">
    <property type="nucleotide sequence ID" value="NZ_JAAGXA010000011.1"/>
</dbReference>
<organism evidence="5 6">
    <name type="scientific">Nocardioides zeae</name>
    <dbReference type="NCBI Taxonomy" id="1457234"/>
    <lineage>
        <taxon>Bacteria</taxon>
        <taxon>Bacillati</taxon>
        <taxon>Actinomycetota</taxon>
        <taxon>Actinomycetes</taxon>
        <taxon>Propionibacteriales</taxon>
        <taxon>Nocardioidaceae</taxon>
        <taxon>Nocardioides</taxon>
    </lineage>
</organism>
<evidence type="ECO:0000259" key="4">
    <source>
        <dbReference type="PROSITE" id="PS50853"/>
    </source>
</evidence>
<dbReference type="PANTHER" id="PTHR30383">
    <property type="entry name" value="THIOESTERASE 1/PROTEASE 1/LYSOPHOSPHOLIPASE L1"/>
    <property type="match status" value="1"/>
</dbReference>
<keyword evidence="3" id="KW-0732">Signal</keyword>